<dbReference type="Gene3D" id="3.30.1540.10">
    <property type="entry name" value="formyl-coa transferase, domain 3"/>
    <property type="match status" value="1"/>
</dbReference>
<accession>M9RJ75</accession>
<proteinExistence type="predicted"/>
<dbReference type="GO" id="GO:0008410">
    <property type="term" value="F:CoA-transferase activity"/>
    <property type="evidence" value="ECO:0007669"/>
    <property type="project" value="TreeGrafter"/>
</dbReference>
<name>M9RJ75_9RHOB</name>
<dbReference type="Proteomes" id="UP000004688">
    <property type="component" value="Chromosome"/>
</dbReference>
<dbReference type="eggNOG" id="COG1804">
    <property type="taxonomic scope" value="Bacteria"/>
</dbReference>
<gene>
    <name evidence="2" type="ORF">OA238_c25980</name>
</gene>
<dbReference type="InterPro" id="IPR003673">
    <property type="entry name" value="CoA-Trfase_fam_III"/>
</dbReference>
<sequence>MSQAPHDGLKVLELARILAGPLVGQTLADLGATVVKVESPAGDDTRGWGPPFIDREDDRSAAYYYGCNRGKYSVTADLTTENGRAFVQDLARNADVVIENFKVGGLVKYGLDYASLAALNPGLIYCSITGFGQTGPYAARAGYDYLVQGMSGLMSITGDPDGEPQKVGVAVTDICTGLYSVIAIQAALTVRSTTGQGQHIDMSLFDAGTASLANQAMNFLATGVSPQRMGNQHPNIVPYEVFPVADGDIIIAAGNDGQFQRLCALLDRPDIAQDPKYQTNAQRVAKRSELVRILKAVTRTKSKSELLAGLEASKVPASPINTVGEVFSDPQIIDREIEICPEGVPGVRAPIRFGTSSLSLDRTAPMLGEHNDLVQTNGWSISAGEPDD</sequence>
<dbReference type="EMBL" id="CP003742">
    <property type="protein sequence ID" value="AGI72644.1"/>
    <property type="molecule type" value="Genomic_DNA"/>
</dbReference>
<dbReference type="PANTHER" id="PTHR48207:SF3">
    <property type="entry name" value="SUCCINATE--HYDROXYMETHYLGLUTARATE COA-TRANSFERASE"/>
    <property type="match status" value="1"/>
</dbReference>
<evidence type="ECO:0000313" key="2">
    <source>
        <dbReference type="EMBL" id="AGI72644.1"/>
    </source>
</evidence>
<keyword evidence="1 2" id="KW-0808">Transferase</keyword>
<dbReference type="HOGENOM" id="CLU_033975_0_0_5"/>
<dbReference type="InterPro" id="IPR050483">
    <property type="entry name" value="CoA-transferase_III_domain"/>
</dbReference>
<reference evidence="2 3" key="1">
    <citation type="journal article" date="2013" name="PLoS ONE">
        <title>Poles Apart: Arctic and Antarctic Octadecabacter strains Share High Genome Plasticity and a New Type of Xanthorhodopsin.</title>
        <authorList>
            <person name="Vollmers J."/>
            <person name="Voget S."/>
            <person name="Dietrich S."/>
            <person name="Gollnow K."/>
            <person name="Smits M."/>
            <person name="Meyer K."/>
            <person name="Brinkhoff T."/>
            <person name="Simon M."/>
            <person name="Daniel R."/>
        </authorList>
    </citation>
    <scope>NUCLEOTIDE SEQUENCE [LARGE SCALE GENOMIC DNA]</scope>
    <source>
        <strain evidence="2 3">238</strain>
    </source>
</reference>
<dbReference type="PANTHER" id="PTHR48207">
    <property type="entry name" value="SUCCINATE--HYDROXYMETHYLGLUTARATE COA-TRANSFERASE"/>
    <property type="match status" value="1"/>
</dbReference>
<dbReference type="InterPro" id="IPR023606">
    <property type="entry name" value="CoA-Trfase_III_dom_1_sf"/>
</dbReference>
<dbReference type="OrthoDB" id="7208981at2"/>
<dbReference type="AlphaFoldDB" id="M9RJ75"/>
<keyword evidence="3" id="KW-1185">Reference proteome</keyword>
<organism evidence="2 3">
    <name type="scientific">Octadecabacter arcticus 238</name>
    <dbReference type="NCBI Taxonomy" id="391616"/>
    <lineage>
        <taxon>Bacteria</taxon>
        <taxon>Pseudomonadati</taxon>
        <taxon>Pseudomonadota</taxon>
        <taxon>Alphaproteobacteria</taxon>
        <taxon>Rhodobacterales</taxon>
        <taxon>Roseobacteraceae</taxon>
        <taxon>Octadecabacter</taxon>
    </lineage>
</organism>
<evidence type="ECO:0000313" key="3">
    <source>
        <dbReference type="Proteomes" id="UP000004688"/>
    </source>
</evidence>
<evidence type="ECO:0000256" key="1">
    <source>
        <dbReference type="ARBA" id="ARBA00022679"/>
    </source>
</evidence>
<dbReference type="STRING" id="391616.OA238_c25980"/>
<dbReference type="Pfam" id="PF02515">
    <property type="entry name" value="CoA_transf_3"/>
    <property type="match status" value="1"/>
</dbReference>
<dbReference type="SUPFAM" id="SSF89796">
    <property type="entry name" value="CoA-transferase family III (CaiB/BaiF)"/>
    <property type="match status" value="1"/>
</dbReference>
<dbReference type="EC" id="2.8.3.-" evidence="2"/>
<dbReference type="Gene3D" id="3.40.50.10540">
    <property type="entry name" value="Crotonobetainyl-coa:carnitine coa-transferase, domain 1"/>
    <property type="match status" value="1"/>
</dbReference>
<dbReference type="KEGG" id="oar:OA238_c25980"/>
<protein>
    <submittedName>
        <fullName evidence="2">CoA-transferase family III protein</fullName>
        <ecNumber evidence="2">2.8.3.-</ecNumber>
    </submittedName>
</protein>
<dbReference type="RefSeq" id="WP_015495712.1">
    <property type="nucleotide sequence ID" value="NC_020908.1"/>
</dbReference>
<dbReference type="InterPro" id="IPR044855">
    <property type="entry name" value="CoA-Trfase_III_dom3_sf"/>
</dbReference>